<keyword evidence="15 17" id="KW-0299">Galactose metabolism</keyword>
<keyword evidence="7 17" id="KW-0808">Transferase</keyword>
<feature type="domain" description="Galactose-1-phosphate uridyl transferase N-terminal" evidence="20">
    <location>
        <begin position="4"/>
        <end position="152"/>
    </location>
</feature>
<evidence type="ECO:0000259" key="22">
    <source>
        <dbReference type="Pfam" id="PF08544"/>
    </source>
</evidence>
<dbReference type="NCBIfam" id="NF003705">
    <property type="entry name" value="PRK05322.1"/>
    <property type="match status" value="1"/>
</dbReference>
<feature type="active site" description="Proton acceptor" evidence="17">
    <location>
        <position position="503"/>
    </location>
</feature>
<evidence type="ECO:0000256" key="17">
    <source>
        <dbReference type="HAMAP-Rule" id="MF_00246"/>
    </source>
</evidence>
<evidence type="ECO:0000256" key="18">
    <source>
        <dbReference type="RuleBase" id="RU000506"/>
    </source>
</evidence>
<dbReference type="Pfam" id="PF00288">
    <property type="entry name" value="GHMP_kinases_N"/>
    <property type="match status" value="1"/>
</dbReference>
<evidence type="ECO:0000256" key="5">
    <source>
        <dbReference type="ARBA" id="ARBA00010951"/>
    </source>
</evidence>
<dbReference type="EC" id="2.7.1.6" evidence="17"/>
<dbReference type="NCBIfam" id="TIGR00209">
    <property type="entry name" value="galT_1"/>
    <property type="match status" value="1"/>
</dbReference>
<dbReference type="SUPFAM" id="SSF54211">
    <property type="entry name" value="Ribosomal protein S5 domain 2-like"/>
    <property type="match status" value="1"/>
</dbReference>
<dbReference type="InterPro" id="IPR019779">
    <property type="entry name" value="GalP_UDPtransf1_His-AS"/>
</dbReference>
<dbReference type="Pfam" id="PF10509">
    <property type="entry name" value="GalKase_gal_bdg"/>
    <property type="match status" value="1"/>
</dbReference>
<keyword evidence="11 17" id="KW-0418">Kinase</keyword>
<dbReference type="InterPro" id="IPR014721">
    <property type="entry name" value="Ribsml_uS5_D2-typ_fold_subgr"/>
</dbReference>
<dbReference type="GO" id="GO:0008270">
    <property type="term" value="F:zinc ion binding"/>
    <property type="evidence" value="ECO:0007669"/>
    <property type="project" value="InterPro"/>
</dbReference>
<dbReference type="InterPro" id="IPR036554">
    <property type="entry name" value="GHMP_kinase_C_sf"/>
</dbReference>
<keyword evidence="9 17" id="KW-0479">Metal-binding</keyword>
<dbReference type="PRINTS" id="PR00959">
    <property type="entry name" value="MEVGALKINASE"/>
</dbReference>
<evidence type="ECO:0000256" key="6">
    <source>
        <dbReference type="ARBA" id="ARBA00022490"/>
    </source>
</evidence>
<dbReference type="RefSeq" id="WP_271434205.1">
    <property type="nucleotide sequence ID" value="NZ_CP073355.1"/>
</dbReference>
<keyword evidence="14 17" id="KW-0460">Magnesium</keyword>
<organism evidence="24 25">
    <name type="scientific">Thermospira aquatica</name>
    <dbReference type="NCBI Taxonomy" id="2828656"/>
    <lineage>
        <taxon>Bacteria</taxon>
        <taxon>Pseudomonadati</taxon>
        <taxon>Spirochaetota</taxon>
        <taxon>Spirochaetia</taxon>
        <taxon>Brevinematales</taxon>
        <taxon>Thermospiraceae</taxon>
        <taxon>Thermospira</taxon>
    </lineage>
</organism>
<keyword evidence="25" id="KW-1185">Reference proteome</keyword>
<evidence type="ECO:0000256" key="14">
    <source>
        <dbReference type="ARBA" id="ARBA00022842"/>
    </source>
</evidence>
<comment type="catalytic activity">
    <reaction evidence="1 18">
        <text>alpha-D-galactose 1-phosphate + UDP-alpha-D-glucose = alpha-D-glucose 1-phosphate + UDP-alpha-D-galactose</text>
        <dbReference type="Rhea" id="RHEA:13989"/>
        <dbReference type="ChEBI" id="CHEBI:58336"/>
        <dbReference type="ChEBI" id="CHEBI:58601"/>
        <dbReference type="ChEBI" id="CHEBI:58885"/>
        <dbReference type="ChEBI" id="CHEBI:66914"/>
        <dbReference type="EC" id="2.7.7.12"/>
    </reaction>
</comment>
<dbReference type="GO" id="GO:0019637">
    <property type="term" value="P:organophosphate metabolic process"/>
    <property type="evidence" value="ECO:0007669"/>
    <property type="project" value="UniProtKB-ARBA"/>
</dbReference>
<dbReference type="GO" id="GO:0005524">
    <property type="term" value="F:ATP binding"/>
    <property type="evidence" value="ECO:0007669"/>
    <property type="project" value="UniProtKB-UniRule"/>
</dbReference>
<keyword evidence="10 17" id="KW-0547">Nucleotide-binding</keyword>
<feature type="binding site" evidence="17">
    <location>
        <begin position="453"/>
        <end position="459"/>
    </location>
    <ligand>
        <name>ATP</name>
        <dbReference type="ChEBI" id="CHEBI:30616"/>
    </ligand>
</feature>
<dbReference type="PROSITE" id="PS00117">
    <property type="entry name" value="GAL_P_UDP_TRANSF_I"/>
    <property type="match status" value="1"/>
</dbReference>
<evidence type="ECO:0000256" key="9">
    <source>
        <dbReference type="ARBA" id="ARBA00022723"/>
    </source>
</evidence>
<feature type="domain" description="GHMP kinase N-terminal" evidence="19">
    <location>
        <begin position="423"/>
        <end position="510"/>
    </location>
</feature>
<evidence type="ECO:0000256" key="16">
    <source>
        <dbReference type="ARBA" id="ARBA00023277"/>
    </source>
</evidence>
<evidence type="ECO:0000256" key="12">
    <source>
        <dbReference type="ARBA" id="ARBA00022833"/>
    </source>
</evidence>
<dbReference type="GO" id="GO:1901135">
    <property type="term" value="P:carbohydrate derivative metabolic process"/>
    <property type="evidence" value="ECO:0007669"/>
    <property type="project" value="UniProtKB-ARBA"/>
</dbReference>
<evidence type="ECO:0000256" key="15">
    <source>
        <dbReference type="ARBA" id="ARBA00023144"/>
    </source>
</evidence>
<comment type="similarity">
    <text evidence="4 17">Belongs to the GHMP kinase family. GalK subfamily.</text>
</comment>
<name>A0AAX3BA27_9SPIR</name>
<dbReference type="Gene3D" id="3.30.428.10">
    <property type="entry name" value="HIT-like"/>
    <property type="match status" value="2"/>
</dbReference>
<accession>A0AAX3BA27</accession>
<evidence type="ECO:0000256" key="1">
    <source>
        <dbReference type="ARBA" id="ARBA00001107"/>
    </source>
</evidence>
<feature type="domain" description="Galactose-1-phosphate uridyl transferase C-terminal" evidence="21">
    <location>
        <begin position="162"/>
        <end position="292"/>
    </location>
</feature>
<evidence type="ECO:0000256" key="13">
    <source>
        <dbReference type="ARBA" id="ARBA00022840"/>
    </source>
</evidence>
<feature type="binding site" evidence="17">
    <location>
        <position position="459"/>
    </location>
    <ligand>
        <name>Mg(2+)</name>
        <dbReference type="ChEBI" id="CHEBI:18420"/>
    </ligand>
</feature>
<dbReference type="GO" id="GO:0000287">
    <property type="term" value="F:magnesium ion binding"/>
    <property type="evidence" value="ECO:0007669"/>
    <property type="project" value="UniProtKB-UniRule"/>
</dbReference>
<dbReference type="EMBL" id="CP073355">
    <property type="protein sequence ID" value="URA09079.1"/>
    <property type="molecule type" value="Genomic_DNA"/>
</dbReference>
<feature type="binding site" evidence="17">
    <location>
        <position position="398"/>
    </location>
    <ligand>
        <name>ATP</name>
        <dbReference type="ChEBI" id="CHEBI:30616"/>
    </ligand>
</feature>
<feature type="domain" description="GHMP kinase C-terminal" evidence="22">
    <location>
        <begin position="616"/>
        <end position="691"/>
    </location>
</feature>
<comment type="subcellular location">
    <subcellularLocation>
        <location evidence="17">Cytoplasm</location>
    </subcellularLocation>
</comment>
<dbReference type="InterPro" id="IPR020568">
    <property type="entry name" value="Ribosomal_Su5_D2-typ_SF"/>
</dbReference>
<dbReference type="Gene3D" id="3.30.70.890">
    <property type="entry name" value="GHMP kinase, C-terminal domain"/>
    <property type="match status" value="1"/>
</dbReference>
<dbReference type="GO" id="GO:0006012">
    <property type="term" value="P:galactose metabolic process"/>
    <property type="evidence" value="ECO:0007669"/>
    <property type="project" value="UniProtKB-UniRule"/>
</dbReference>
<dbReference type="PRINTS" id="PR00473">
    <property type="entry name" value="GALCTOKINASE"/>
</dbReference>
<evidence type="ECO:0000256" key="2">
    <source>
        <dbReference type="ARBA" id="ARBA00001947"/>
    </source>
</evidence>
<keyword evidence="16 17" id="KW-0119">Carbohydrate metabolism</keyword>
<feature type="site" description="Transition state stabilizer" evidence="17">
    <location>
        <position position="358"/>
    </location>
</feature>
<evidence type="ECO:0000259" key="19">
    <source>
        <dbReference type="Pfam" id="PF00288"/>
    </source>
</evidence>
<dbReference type="InterPro" id="IPR013750">
    <property type="entry name" value="GHMP_kinase_C_dom"/>
</dbReference>
<feature type="binding site" evidence="17">
    <location>
        <begin position="364"/>
        <end position="367"/>
    </location>
    <ligand>
        <name>substrate</name>
    </ligand>
</feature>
<keyword evidence="13 17" id="KW-0067">ATP-binding</keyword>
<dbReference type="AlphaFoldDB" id="A0AAX3BA27"/>
<keyword evidence="6 17" id="KW-0963">Cytoplasm</keyword>
<dbReference type="Proteomes" id="UP001056539">
    <property type="component" value="Chromosome"/>
</dbReference>
<dbReference type="InterPro" id="IPR006204">
    <property type="entry name" value="GHMP_kinase_N_dom"/>
</dbReference>
<dbReference type="FunFam" id="3.30.70.890:FF:000001">
    <property type="entry name" value="Galactokinase"/>
    <property type="match status" value="1"/>
</dbReference>
<feature type="domain" description="Galactokinase N-terminal" evidence="23">
    <location>
        <begin position="339"/>
        <end position="387"/>
    </location>
</feature>
<dbReference type="InterPro" id="IPR036265">
    <property type="entry name" value="HIT-like_sf"/>
</dbReference>
<dbReference type="SUPFAM" id="SSF55060">
    <property type="entry name" value="GHMP Kinase, C-terminal domain"/>
    <property type="match status" value="1"/>
</dbReference>
<dbReference type="Gene3D" id="3.30.230.10">
    <property type="match status" value="1"/>
</dbReference>
<dbReference type="GO" id="GO:0004335">
    <property type="term" value="F:galactokinase activity"/>
    <property type="evidence" value="ECO:0007669"/>
    <property type="project" value="UniProtKB-UniRule"/>
</dbReference>
<dbReference type="InterPro" id="IPR022963">
    <property type="entry name" value="Galactokinase_bac"/>
</dbReference>
<evidence type="ECO:0000259" key="20">
    <source>
        <dbReference type="Pfam" id="PF01087"/>
    </source>
</evidence>
<dbReference type="Pfam" id="PF02744">
    <property type="entry name" value="GalP_UDP_tr_C"/>
    <property type="match status" value="1"/>
</dbReference>
<dbReference type="Pfam" id="PF08544">
    <property type="entry name" value="GHMP_kinases_C"/>
    <property type="match status" value="1"/>
</dbReference>
<dbReference type="InterPro" id="IPR005850">
    <property type="entry name" value="GalP_Utransf_C"/>
</dbReference>
<comment type="similarity">
    <text evidence="5 18">Belongs to the galactose-1-phosphate uridylyltransferase type 1 family.</text>
</comment>
<evidence type="ECO:0000256" key="3">
    <source>
        <dbReference type="ARBA" id="ARBA00004947"/>
    </source>
</evidence>
<comment type="function">
    <text evidence="17">Catalyzes the transfer of the gamma-phosphate of ATP to D-galactose to form alpha-D-galactose-1-phosphate (Gal-1-P).</text>
</comment>
<dbReference type="FunFam" id="3.30.230.10:FF:000017">
    <property type="entry name" value="Galactokinase"/>
    <property type="match status" value="1"/>
</dbReference>
<reference evidence="24" key="1">
    <citation type="submission" date="2021-04" db="EMBL/GenBank/DDBJ databases">
        <authorList>
            <person name="Postec A."/>
        </authorList>
    </citation>
    <scope>NUCLEOTIDE SEQUENCE</scope>
    <source>
        <strain evidence="24">F1F22</strain>
    </source>
</reference>
<evidence type="ECO:0000313" key="25">
    <source>
        <dbReference type="Proteomes" id="UP001056539"/>
    </source>
</evidence>
<proteinExistence type="inferred from homology"/>
<comment type="cofactor">
    <cofactor evidence="2">
        <name>Zn(2+)</name>
        <dbReference type="ChEBI" id="CHEBI:29105"/>
    </cofactor>
</comment>
<reference evidence="24" key="2">
    <citation type="submission" date="2022-06" db="EMBL/GenBank/DDBJ databases">
        <title>Thermospira aquatica gen. nov., sp. nov.</title>
        <authorList>
            <person name="Ben Ali Gam Z."/>
            <person name="Labat M."/>
        </authorList>
    </citation>
    <scope>NUCLEOTIDE SEQUENCE</scope>
    <source>
        <strain evidence="24">F1F22</strain>
    </source>
</reference>
<dbReference type="NCBIfam" id="TIGR00131">
    <property type="entry name" value="gal_kin"/>
    <property type="match status" value="1"/>
</dbReference>
<comment type="pathway">
    <text evidence="3 17 18">Carbohydrate metabolism; galactose metabolism.</text>
</comment>
<dbReference type="GO" id="GO:0008108">
    <property type="term" value="F:UDP-glucose:hexose-1-phosphate uridylyltransferase activity"/>
    <property type="evidence" value="ECO:0007669"/>
    <property type="project" value="UniProtKB-UniRule"/>
</dbReference>
<evidence type="ECO:0000256" key="11">
    <source>
        <dbReference type="ARBA" id="ARBA00022777"/>
    </source>
</evidence>
<sequence>MAELRWNPLLKTWVMVASHRQNRPNLPKDKCPFCPGSGKVPDQFDVISINNDFPVMMPQPPEPDPVATEFYQTMPSYGKCEVILYCSQHSITLQELSVEHIQKLVKLWKNRFLEIRKDTHVKYVFPFENKGEEVGATIAHPHGQIYGYPFIPLKLETEYAASQQYYEKHGQCLICKITEEEKQNSLRIIHENNSMIAYIPFFTDYPWGVFVVSKRHFSHIDQMTEEEERDLAETLKVVVGAFDSLFDRPFPYMMVMHQGPVNHELEAPSHTFFHWHLEFYPPLRDRNKIKFYASSEMGAWAAANVMAVEQFARQLFEARLKFLATWDEEKALEEVTTIFHQRYGKENAPIHIYKSPARVNLIGEHIDYNGGKVLPAAINRFIYALVRLRDDKKIRMSSLQFPGILETTLDTIAHQTEIPWANYPLGVLSEWKKAGYPLDKGMDVLFMSTIPPGSGVSSSAAFEVVFGYALSDLFEVSLSRVDLALLCQRAENNFVGVSCGIMDQFAVAMGEKDKALLLDCQTLQYEKIPVHLGEYSLVLTNSNKKRELIDSAYNTRLKECREALSLLQQRFPIKELCELSESDLHSAEDLFQGKETLFKRALHAITENQRTLDAAKFLSSGDLHGFAQCLNASHDSLQHNYEVTGEHLDTLVSLARSVEGCLASRMTGAGFGGCTISLVKTSAIDRFKTIVGSGYKEKFGIVADFLVLSLEDGVKKKI</sequence>
<dbReference type="GO" id="GO:0005829">
    <property type="term" value="C:cytosol"/>
    <property type="evidence" value="ECO:0007669"/>
    <property type="project" value="TreeGrafter"/>
</dbReference>
<keyword evidence="8 18" id="KW-0548">Nucleotidyltransferase</keyword>
<feature type="binding site" evidence="17">
    <location>
        <position position="491"/>
    </location>
    <ligand>
        <name>Mg(2+)</name>
        <dbReference type="ChEBI" id="CHEBI:18420"/>
    </ligand>
</feature>
<dbReference type="InterPro" id="IPR000705">
    <property type="entry name" value="Galactokinase"/>
</dbReference>
<dbReference type="SUPFAM" id="SSF54197">
    <property type="entry name" value="HIT-like"/>
    <property type="match status" value="2"/>
</dbReference>
<comment type="catalytic activity">
    <reaction evidence="17">
        <text>alpha-D-galactose + ATP = alpha-D-galactose 1-phosphate + ADP + H(+)</text>
        <dbReference type="Rhea" id="RHEA:13553"/>
        <dbReference type="ChEBI" id="CHEBI:15378"/>
        <dbReference type="ChEBI" id="CHEBI:28061"/>
        <dbReference type="ChEBI" id="CHEBI:30616"/>
        <dbReference type="ChEBI" id="CHEBI:58336"/>
        <dbReference type="ChEBI" id="CHEBI:456216"/>
        <dbReference type="EC" id="2.7.1.6"/>
    </reaction>
</comment>
<evidence type="ECO:0000259" key="21">
    <source>
        <dbReference type="Pfam" id="PF02744"/>
    </source>
</evidence>
<evidence type="ECO:0000256" key="8">
    <source>
        <dbReference type="ARBA" id="ARBA00022695"/>
    </source>
</evidence>
<dbReference type="InterPro" id="IPR019539">
    <property type="entry name" value="GalKase_N"/>
</dbReference>
<dbReference type="PANTHER" id="PTHR10457">
    <property type="entry name" value="MEVALONATE KINASE/GALACTOKINASE"/>
    <property type="match status" value="1"/>
</dbReference>
<dbReference type="InterPro" id="IPR001937">
    <property type="entry name" value="GalP_UDPtransf1"/>
</dbReference>
<keyword evidence="12" id="KW-0862">Zinc</keyword>
<dbReference type="InterPro" id="IPR005849">
    <property type="entry name" value="GalP_Utransf_N"/>
</dbReference>
<dbReference type="Pfam" id="PF01087">
    <property type="entry name" value="GalP_UDP_transf"/>
    <property type="match status" value="1"/>
</dbReference>
<dbReference type="PANTHER" id="PTHR10457:SF7">
    <property type="entry name" value="GALACTOKINASE-RELATED"/>
    <property type="match status" value="1"/>
</dbReference>
<evidence type="ECO:0000256" key="4">
    <source>
        <dbReference type="ARBA" id="ARBA00006566"/>
    </source>
</evidence>
<dbReference type="KEGG" id="taqu:KDW03_06105"/>
<evidence type="ECO:0000313" key="24">
    <source>
        <dbReference type="EMBL" id="URA09079.1"/>
    </source>
</evidence>
<evidence type="ECO:0000256" key="7">
    <source>
        <dbReference type="ARBA" id="ARBA00022679"/>
    </source>
</evidence>
<protein>
    <recommendedName>
        <fullName evidence="17">Galactokinase</fullName>
        <ecNumber evidence="17">2.7.1.6</ecNumber>
    </recommendedName>
    <alternativeName>
        <fullName evidence="17">Galactose kinase</fullName>
    </alternativeName>
</protein>
<evidence type="ECO:0000256" key="10">
    <source>
        <dbReference type="ARBA" id="ARBA00022741"/>
    </source>
</evidence>
<feature type="binding site" evidence="17">
    <location>
        <position position="553"/>
    </location>
    <ligand>
        <name>substrate</name>
    </ligand>
</feature>
<gene>
    <name evidence="17" type="primary">galK</name>
    <name evidence="24" type="ORF">KDW03_06105</name>
</gene>
<dbReference type="HAMAP" id="MF_00246">
    <property type="entry name" value="Galactokinase"/>
    <property type="match status" value="1"/>
</dbReference>
<evidence type="ECO:0000259" key="23">
    <source>
        <dbReference type="Pfam" id="PF10509"/>
    </source>
</evidence>